<accession>A0A1Y2D2R1</accession>
<evidence type="ECO:0000256" key="1">
    <source>
        <dbReference type="ARBA" id="ARBA00006484"/>
    </source>
</evidence>
<keyword evidence="4" id="KW-1185">Reference proteome</keyword>
<protein>
    <submittedName>
        <fullName evidence="3">NAD(P)-binding protein</fullName>
    </submittedName>
</protein>
<dbReference type="PANTHER" id="PTHR43477">
    <property type="entry name" value="DIHYDROANTICAPSIN 7-DEHYDROGENASE"/>
    <property type="match status" value="1"/>
</dbReference>
<dbReference type="AlphaFoldDB" id="A0A1Y2D2R1"/>
<dbReference type="InterPro" id="IPR051122">
    <property type="entry name" value="SDR_DHRS6-like"/>
</dbReference>
<dbReference type="PRINTS" id="PR00081">
    <property type="entry name" value="GDHRDH"/>
</dbReference>
<dbReference type="CDD" id="cd05233">
    <property type="entry name" value="SDR_c"/>
    <property type="match status" value="1"/>
</dbReference>
<sequence>MTTLYGQTCVVIGATTSVGLSAAQQLRGRGAHVVLTGGQNVDDAAVAVFGVSPTPPPASNPGSPTPTPTVSARAVPVTSADAVAQLFADLNRVDHVVVALSPSVAPASVASLSADDLDAQFAAHVGLAFAVVQTAAKHVRKTTSDSAPSITLVSSSASRGPQKGNLAAAVVAAALDSLVRSLAVELSPIRVNAISTGNADAQSDDSGEAIAFLVASSFTTGQILAVDGGFRH</sequence>
<comment type="caution">
    <text evidence="3">The sequence shown here is derived from an EMBL/GenBank/DDBJ whole genome shotgun (WGS) entry which is preliminary data.</text>
</comment>
<evidence type="ECO:0000313" key="3">
    <source>
        <dbReference type="EMBL" id="ORY53487.1"/>
    </source>
</evidence>
<evidence type="ECO:0000313" key="4">
    <source>
        <dbReference type="Proteomes" id="UP000193642"/>
    </source>
</evidence>
<reference evidence="3 4" key="1">
    <citation type="submission" date="2016-07" db="EMBL/GenBank/DDBJ databases">
        <title>Pervasive Adenine N6-methylation of Active Genes in Fungi.</title>
        <authorList>
            <consortium name="DOE Joint Genome Institute"/>
            <person name="Mondo S.J."/>
            <person name="Dannebaum R.O."/>
            <person name="Kuo R.C."/>
            <person name="Labutti K."/>
            <person name="Haridas S."/>
            <person name="Kuo A."/>
            <person name="Salamov A."/>
            <person name="Ahrendt S.R."/>
            <person name="Lipzen A."/>
            <person name="Sullivan W."/>
            <person name="Andreopoulos W.B."/>
            <person name="Clum A."/>
            <person name="Lindquist E."/>
            <person name="Daum C."/>
            <person name="Ramamoorthy G.K."/>
            <person name="Gryganskyi A."/>
            <person name="Culley D."/>
            <person name="Magnuson J.K."/>
            <person name="James T.Y."/>
            <person name="O'Malley M.A."/>
            <person name="Stajich J.E."/>
            <person name="Spatafora J.W."/>
            <person name="Visel A."/>
            <person name="Grigoriev I.V."/>
        </authorList>
    </citation>
    <scope>NUCLEOTIDE SEQUENCE [LARGE SCALE GENOMIC DNA]</scope>
    <source>
        <strain evidence="3 4">JEL800</strain>
    </source>
</reference>
<dbReference type="Gene3D" id="3.40.50.720">
    <property type="entry name" value="NAD(P)-binding Rossmann-like Domain"/>
    <property type="match status" value="1"/>
</dbReference>
<dbReference type="OrthoDB" id="10425750at2759"/>
<dbReference type="GO" id="GO:0016491">
    <property type="term" value="F:oxidoreductase activity"/>
    <property type="evidence" value="ECO:0007669"/>
    <property type="project" value="UniProtKB-KW"/>
</dbReference>
<organism evidence="3 4">
    <name type="scientific">Rhizoclosmatium globosum</name>
    <dbReference type="NCBI Taxonomy" id="329046"/>
    <lineage>
        <taxon>Eukaryota</taxon>
        <taxon>Fungi</taxon>
        <taxon>Fungi incertae sedis</taxon>
        <taxon>Chytridiomycota</taxon>
        <taxon>Chytridiomycota incertae sedis</taxon>
        <taxon>Chytridiomycetes</taxon>
        <taxon>Chytridiales</taxon>
        <taxon>Chytriomycetaceae</taxon>
        <taxon>Rhizoclosmatium</taxon>
    </lineage>
</organism>
<dbReference type="PANTHER" id="PTHR43477:SF1">
    <property type="entry name" value="DIHYDROANTICAPSIN 7-DEHYDROGENASE"/>
    <property type="match status" value="1"/>
</dbReference>
<proteinExistence type="inferred from homology"/>
<dbReference type="STRING" id="329046.A0A1Y2D2R1"/>
<dbReference type="Proteomes" id="UP000193642">
    <property type="component" value="Unassembled WGS sequence"/>
</dbReference>
<dbReference type="SUPFAM" id="SSF51735">
    <property type="entry name" value="NAD(P)-binding Rossmann-fold domains"/>
    <property type="match status" value="1"/>
</dbReference>
<comment type="similarity">
    <text evidence="1">Belongs to the short-chain dehydrogenases/reductases (SDR) family.</text>
</comment>
<dbReference type="Pfam" id="PF13561">
    <property type="entry name" value="adh_short_C2"/>
    <property type="match status" value="1"/>
</dbReference>
<evidence type="ECO:0000256" key="2">
    <source>
        <dbReference type="ARBA" id="ARBA00023002"/>
    </source>
</evidence>
<dbReference type="EMBL" id="MCGO01000001">
    <property type="protein sequence ID" value="ORY53487.1"/>
    <property type="molecule type" value="Genomic_DNA"/>
</dbReference>
<keyword evidence="2" id="KW-0560">Oxidoreductase</keyword>
<name>A0A1Y2D2R1_9FUNG</name>
<dbReference type="InterPro" id="IPR036291">
    <property type="entry name" value="NAD(P)-bd_dom_sf"/>
</dbReference>
<gene>
    <name evidence="3" type="ORF">BCR33DRAFT_1521</name>
</gene>
<dbReference type="InterPro" id="IPR002347">
    <property type="entry name" value="SDR_fam"/>
</dbReference>